<sequence>MANSAPKYPVNSLIPVDLFVSKKHPGLTHGYLGFADASGNIVYKINREVFKSSAKCKVVLLDSAGNSLVTVHRQDDGSWQGYRGDDHKDVIFKVKRTAKTELEVILVDSATELKVKGCAFQKSCTIYKDNEIVAQTSLMYKLHQLYVKKGKFRLTIFPGSIDHALVAALIVVFLDGKR</sequence>
<keyword evidence="2" id="KW-0812">Transmembrane</keyword>
<evidence type="ECO:0000256" key="2">
    <source>
        <dbReference type="SAM" id="Phobius"/>
    </source>
</evidence>
<dbReference type="Proteomes" id="UP000516437">
    <property type="component" value="Chromosome 1"/>
</dbReference>
<dbReference type="InterPro" id="IPR038595">
    <property type="entry name" value="LOR_sf"/>
</dbReference>
<dbReference type="Gene3D" id="2.40.160.200">
    <property type="entry name" value="LURP1-related"/>
    <property type="match status" value="1"/>
</dbReference>
<dbReference type="EMBL" id="RXIC02000019">
    <property type="protein sequence ID" value="KAB1225712.1"/>
    <property type="molecule type" value="Genomic_DNA"/>
</dbReference>
<reference evidence="3 4" key="1">
    <citation type="journal article" date="2019" name="Plant Biotechnol. J.">
        <title>The red bayberry genome and genetic basis of sex determination.</title>
        <authorList>
            <person name="Jia H.M."/>
            <person name="Jia H.J."/>
            <person name="Cai Q.L."/>
            <person name="Wang Y."/>
            <person name="Zhao H.B."/>
            <person name="Yang W.F."/>
            <person name="Wang G.Y."/>
            <person name="Li Y.H."/>
            <person name="Zhan D.L."/>
            <person name="Shen Y.T."/>
            <person name="Niu Q.F."/>
            <person name="Chang L."/>
            <person name="Qiu J."/>
            <person name="Zhao L."/>
            <person name="Xie H.B."/>
            <person name="Fu W.Y."/>
            <person name="Jin J."/>
            <person name="Li X.W."/>
            <person name="Jiao Y."/>
            <person name="Zhou C.C."/>
            <person name="Tu T."/>
            <person name="Chai C.Y."/>
            <person name="Gao J.L."/>
            <person name="Fan L.J."/>
            <person name="van de Weg E."/>
            <person name="Wang J.Y."/>
            <person name="Gao Z.S."/>
        </authorList>
    </citation>
    <scope>NUCLEOTIDE SEQUENCE [LARGE SCALE GENOMIC DNA]</scope>
    <source>
        <tissue evidence="3">Leaves</tissue>
    </source>
</reference>
<name>A0A6A1WKA4_9ROSI</name>
<dbReference type="InterPro" id="IPR025659">
    <property type="entry name" value="Tubby-like_C"/>
</dbReference>
<dbReference type="PANTHER" id="PTHR31087:SF85">
    <property type="entry name" value="PROTEIN LURP-ONE-RELATED 7"/>
    <property type="match status" value="1"/>
</dbReference>
<dbReference type="PANTHER" id="PTHR31087">
    <property type="match status" value="1"/>
</dbReference>
<evidence type="ECO:0000313" key="4">
    <source>
        <dbReference type="Proteomes" id="UP000516437"/>
    </source>
</evidence>
<evidence type="ECO:0000313" key="3">
    <source>
        <dbReference type="EMBL" id="KAB1225712.1"/>
    </source>
</evidence>
<dbReference type="AlphaFoldDB" id="A0A6A1WKA4"/>
<dbReference type="OrthoDB" id="770293at2759"/>
<proteinExistence type="inferred from homology"/>
<evidence type="ECO:0000256" key="1">
    <source>
        <dbReference type="ARBA" id="ARBA00005437"/>
    </source>
</evidence>
<protein>
    <submittedName>
        <fullName evidence="3">Protein LURP-one-related 7</fullName>
    </submittedName>
</protein>
<keyword evidence="2" id="KW-1133">Transmembrane helix</keyword>
<dbReference type="SUPFAM" id="SSF54518">
    <property type="entry name" value="Tubby C-terminal domain-like"/>
    <property type="match status" value="1"/>
</dbReference>
<dbReference type="Pfam" id="PF04525">
    <property type="entry name" value="LOR"/>
    <property type="match status" value="1"/>
</dbReference>
<feature type="transmembrane region" description="Helical" evidence="2">
    <location>
        <begin position="154"/>
        <end position="174"/>
    </location>
</feature>
<organism evidence="3 4">
    <name type="scientific">Morella rubra</name>
    <name type="common">Chinese bayberry</name>
    <dbReference type="NCBI Taxonomy" id="262757"/>
    <lineage>
        <taxon>Eukaryota</taxon>
        <taxon>Viridiplantae</taxon>
        <taxon>Streptophyta</taxon>
        <taxon>Embryophyta</taxon>
        <taxon>Tracheophyta</taxon>
        <taxon>Spermatophyta</taxon>
        <taxon>Magnoliopsida</taxon>
        <taxon>eudicotyledons</taxon>
        <taxon>Gunneridae</taxon>
        <taxon>Pentapetalae</taxon>
        <taxon>rosids</taxon>
        <taxon>fabids</taxon>
        <taxon>Fagales</taxon>
        <taxon>Myricaceae</taxon>
        <taxon>Morella</taxon>
    </lineage>
</organism>
<accession>A0A6A1WKA4</accession>
<dbReference type="InterPro" id="IPR007612">
    <property type="entry name" value="LOR"/>
</dbReference>
<comment type="caution">
    <text evidence="3">The sequence shown here is derived from an EMBL/GenBank/DDBJ whole genome shotgun (WGS) entry which is preliminary data.</text>
</comment>
<keyword evidence="2" id="KW-0472">Membrane</keyword>
<keyword evidence="4" id="KW-1185">Reference proteome</keyword>
<comment type="similarity">
    <text evidence="1">Belongs to the LOR family.</text>
</comment>
<gene>
    <name evidence="3" type="ORF">CJ030_MR1G008917</name>
</gene>